<dbReference type="PANTHER" id="PTHR31435">
    <property type="entry name" value="PROTEIN NATD1"/>
    <property type="match status" value="1"/>
</dbReference>
<accession>A0A098BEA1</accession>
<dbReference type="PROSITE" id="PS51729">
    <property type="entry name" value="GNAT_YJDJ"/>
    <property type="match status" value="1"/>
</dbReference>
<dbReference type="eggNOG" id="COG2388">
    <property type="taxonomic scope" value="Bacteria"/>
</dbReference>
<dbReference type="InterPro" id="IPR016181">
    <property type="entry name" value="Acyl_CoA_acyltransferase"/>
</dbReference>
<sequence length="96" mass="10809">MSDPSVVAVHNPQRQRYELRDGDTVVGYTQYHPDGDVQLVFDHTEVDNAYSGRGLSSTLVRFALDDVRARGKRVVAICPFVDGFIDKHPEYKDLAD</sequence>
<organism evidence="1 2">
    <name type="scientific">Rhodococcus ruber</name>
    <dbReference type="NCBI Taxonomy" id="1830"/>
    <lineage>
        <taxon>Bacteria</taxon>
        <taxon>Bacillati</taxon>
        <taxon>Actinomycetota</taxon>
        <taxon>Actinomycetes</taxon>
        <taxon>Mycobacteriales</taxon>
        <taxon>Nocardiaceae</taxon>
        <taxon>Rhodococcus</taxon>
    </lineage>
</organism>
<reference evidence="1 2" key="1">
    <citation type="journal article" date="2014" name="Genome Announc.">
        <title>Draft Genome Sequence of Propane- and Butane-Oxidizing Actinobacterium Rhodococcus ruber IEGM 231.</title>
        <authorList>
            <person name="Ivshina I.B."/>
            <person name="Kuyukina M.S."/>
            <person name="Krivoruchko A.V."/>
            <person name="Barbe V."/>
            <person name="Fischer C."/>
        </authorList>
    </citation>
    <scope>NUCLEOTIDE SEQUENCE [LARGE SCALE GENOMIC DNA]</scope>
</reference>
<dbReference type="OrthoDB" id="5405911at2"/>
<dbReference type="Proteomes" id="UP000042997">
    <property type="component" value="Unassembled WGS sequence"/>
</dbReference>
<proteinExistence type="predicted"/>
<dbReference type="AlphaFoldDB" id="A0A098BEA1"/>
<dbReference type="SUPFAM" id="SSF55729">
    <property type="entry name" value="Acyl-CoA N-acyltransferases (Nat)"/>
    <property type="match status" value="1"/>
</dbReference>
<name>A0A098BEA1_9NOCA</name>
<dbReference type="Gene3D" id="3.40.630.30">
    <property type="match status" value="1"/>
</dbReference>
<evidence type="ECO:0000313" key="1">
    <source>
        <dbReference type="EMBL" id="CDZ87059.1"/>
    </source>
</evidence>
<dbReference type="PANTHER" id="PTHR31435:SF10">
    <property type="entry name" value="BSR4717 PROTEIN"/>
    <property type="match status" value="1"/>
</dbReference>
<evidence type="ECO:0000313" key="2">
    <source>
        <dbReference type="Proteomes" id="UP000042997"/>
    </source>
</evidence>
<dbReference type="GeneID" id="66833241"/>
<dbReference type="InterPro" id="IPR045057">
    <property type="entry name" value="Gcn5-rel_NAT"/>
</dbReference>
<dbReference type="Pfam" id="PF14542">
    <property type="entry name" value="Acetyltransf_CG"/>
    <property type="match status" value="1"/>
</dbReference>
<protein>
    <submittedName>
        <fullName evidence="1">Uncharacterized protein</fullName>
    </submittedName>
</protein>
<gene>
    <name evidence="1" type="ORF">RHRU231_200042</name>
</gene>
<dbReference type="InterPro" id="IPR031165">
    <property type="entry name" value="GNAT_YJDJ"/>
</dbReference>
<dbReference type="EMBL" id="CCSD01000029">
    <property type="protein sequence ID" value="CDZ87059.1"/>
    <property type="molecule type" value="Genomic_DNA"/>
</dbReference>
<dbReference type="RefSeq" id="WP_017680134.1">
    <property type="nucleotide sequence ID" value="NZ_CP024890.1"/>
</dbReference>